<feature type="domain" description="TNase-like" evidence="6">
    <location>
        <begin position="127"/>
        <end position="267"/>
    </location>
</feature>
<dbReference type="RefSeq" id="WP_012301899.1">
    <property type="nucleotide sequence ID" value="NC_010424.1"/>
</dbReference>
<dbReference type="Proteomes" id="UP000008544">
    <property type="component" value="Chromosome"/>
</dbReference>
<dbReference type="InterPro" id="IPR016071">
    <property type="entry name" value="Staphylococal_nuclease_OB-fold"/>
</dbReference>
<dbReference type="Gene3D" id="3.40.10.10">
    <property type="entry name" value="DNA Methylphosphotriester Repair Domain"/>
    <property type="match status" value="1"/>
</dbReference>
<keyword evidence="1" id="KW-0540">Nuclease</keyword>
<dbReference type="AlphaFoldDB" id="B1I2U4"/>
<dbReference type="EMBL" id="CP000860">
    <property type="protein sequence ID" value="ACA59313.1"/>
    <property type="molecule type" value="Genomic_DNA"/>
</dbReference>
<reference evidence="7 8" key="2">
    <citation type="journal article" date="2008" name="Science">
        <title>Environmental genomics reveals a single-species ecosystem deep within Earth.</title>
        <authorList>
            <person name="Chivian D."/>
            <person name="Brodie E.L."/>
            <person name="Alm E.J."/>
            <person name="Culley D.E."/>
            <person name="Dehal P.S."/>
            <person name="Desantis T.Z."/>
            <person name="Gihring T.M."/>
            <person name="Lapidus A."/>
            <person name="Lin L.H."/>
            <person name="Lowry S.R."/>
            <person name="Moser D.P."/>
            <person name="Richardson P.M."/>
            <person name="Southam G."/>
            <person name="Wanger G."/>
            <person name="Pratt L.M."/>
            <person name="Andersen G.L."/>
            <person name="Hazen T.C."/>
            <person name="Brockman F.J."/>
            <person name="Arkin A.P."/>
            <person name="Onstott T.C."/>
        </authorList>
    </citation>
    <scope>NUCLEOTIDE SEQUENCE [LARGE SCALE GENOMIC DNA]</scope>
    <source>
        <strain evidence="7 8">MP104C</strain>
    </source>
</reference>
<dbReference type="eggNOG" id="COG2169">
    <property type="taxonomic scope" value="Bacteria"/>
</dbReference>
<dbReference type="GO" id="GO:0004519">
    <property type="term" value="F:endonuclease activity"/>
    <property type="evidence" value="ECO:0007669"/>
    <property type="project" value="UniProtKB-KW"/>
</dbReference>
<evidence type="ECO:0000313" key="8">
    <source>
        <dbReference type="Proteomes" id="UP000008544"/>
    </source>
</evidence>
<reference evidence="8" key="1">
    <citation type="submission" date="2007-10" db="EMBL/GenBank/DDBJ databases">
        <title>Complete sequence of chromosome of Desulforudis audaxviator MP104C.</title>
        <authorList>
            <person name="Copeland A."/>
            <person name="Lucas S."/>
            <person name="Lapidus A."/>
            <person name="Barry K."/>
            <person name="Glavina del Rio T."/>
            <person name="Dalin E."/>
            <person name="Tice H."/>
            <person name="Bruce D."/>
            <person name="Pitluck S."/>
            <person name="Lowry S.R."/>
            <person name="Larimer F."/>
            <person name="Land M.L."/>
            <person name="Hauser L."/>
            <person name="Kyrpides N."/>
            <person name="Ivanova N.N."/>
            <person name="Richardson P."/>
        </authorList>
    </citation>
    <scope>NUCLEOTIDE SEQUENCE [LARGE SCALE GENOMIC DNA]</scope>
    <source>
        <strain evidence="8">MP104C</strain>
    </source>
</reference>
<keyword evidence="4" id="KW-0010">Activator</keyword>
<evidence type="ECO:0000256" key="4">
    <source>
        <dbReference type="ARBA" id="ARBA00023159"/>
    </source>
</evidence>
<dbReference type="SMART" id="SM00318">
    <property type="entry name" value="SNc"/>
    <property type="match status" value="1"/>
</dbReference>
<accession>B1I2U4</accession>
<dbReference type="SUPFAM" id="SSF50199">
    <property type="entry name" value="Staphylococcal nuclease"/>
    <property type="match status" value="1"/>
</dbReference>
<dbReference type="Pfam" id="PF02805">
    <property type="entry name" value="Ada_Zn_binding"/>
    <property type="match status" value="1"/>
</dbReference>
<dbReference type="GO" id="GO:0008168">
    <property type="term" value="F:methyltransferase activity"/>
    <property type="evidence" value="ECO:0007669"/>
    <property type="project" value="InterPro"/>
</dbReference>
<evidence type="ECO:0000259" key="6">
    <source>
        <dbReference type="PROSITE" id="PS50830"/>
    </source>
</evidence>
<dbReference type="PANTHER" id="PTHR12302:SF3">
    <property type="entry name" value="SERINE_THREONINE-PROTEIN KINASE 31"/>
    <property type="match status" value="1"/>
</dbReference>
<evidence type="ECO:0000256" key="1">
    <source>
        <dbReference type="ARBA" id="ARBA00022722"/>
    </source>
</evidence>
<dbReference type="SUPFAM" id="SSF57884">
    <property type="entry name" value="Ada DNA repair protein, N-terminal domain (N-Ada 10)"/>
    <property type="match status" value="1"/>
</dbReference>
<dbReference type="InterPro" id="IPR004026">
    <property type="entry name" value="Ada_DNA_repair_Zn-bd"/>
</dbReference>
<dbReference type="GO" id="GO:0008270">
    <property type="term" value="F:zinc ion binding"/>
    <property type="evidence" value="ECO:0007669"/>
    <property type="project" value="InterPro"/>
</dbReference>
<organism evidence="7 8">
    <name type="scientific">Desulforudis audaxviator (strain MP104C)</name>
    <dbReference type="NCBI Taxonomy" id="477974"/>
    <lineage>
        <taxon>Bacteria</taxon>
        <taxon>Bacillati</taxon>
        <taxon>Bacillota</taxon>
        <taxon>Clostridia</taxon>
        <taxon>Thermoanaerobacterales</taxon>
        <taxon>Candidatus Desulforudaceae</taxon>
        <taxon>Candidatus Desulforudis</taxon>
    </lineage>
</organism>
<evidence type="ECO:0000256" key="3">
    <source>
        <dbReference type="ARBA" id="ARBA00022801"/>
    </source>
</evidence>
<dbReference type="InterPro" id="IPR002071">
    <property type="entry name" value="Thermonucl_AS"/>
</dbReference>
<dbReference type="PROSITE" id="PS50830">
    <property type="entry name" value="TNASE_3"/>
    <property type="match status" value="1"/>
</dbReference>
<evidence type="ECO:0000313" key="7">
    <source>
        <dbReference type="EMBL" id="ACA59313.1"/>
    </source>
</evidence>
<dbReference type="PROSITE" id="PS01284">
    <property type="entry name" value="TNASE_2"/>
    <property type="match status" value="1"/>
</dbReference>
<keyword evidence="3" id="KW-0378">Hydrolase</keyword>
<dbReference type="Gene3D" id="2.40.50.90">
    <property type="match status" value="1"/>
</dbReference>
<dbReference type="eggNOG" id="COG1525">
    <property type="taxonomic scope" value="Bacteria"/>
</dbReference>
<evidence type="ECO:0000256" key="5">
    <source>
        <dbReference type="SAM" id="MobiDB-lite"/>
    </source>
</evidence>
<feature type="region of interest" description="Disordered" evidence="5">
    <location>
        <begin position="72"/>
        <end position="128"/>
    </location>
</feature>
<dbReference type="GO" id="GO:0003677">
    <property type="term" value="F:DNA binding"/>
    <property type="evidence" value="ECO:0007669"/>
    <property type="project" value="InterPro"/>
</dbReference>
<feature type="compositionally biased region" description="Low complexity" evidence="5">
    <location>
        <begin position="80"/>
        <end position="119"/>
    </location>
</feature>
<dbReference type="Pfam" id="PF00565">
    <property type="entry name" value="SNase"/>
    <property type="match status" value="1"/>
</dbReference>
<dbReference type="OrthoDB" id="4376109at2"/>
<dbReference type="STRING" id="477974.Daud_0794"/>
<name>B1I2U4_DESAP</name>
<dbReference type="InterPro" id="IPR035451">
    <property type="entry name" value="Ada-like_dom_sf"/>
</dbReference>
<gene>
    <name evidence="7" type="ordered locus">Daud_0794</name>
</gene>
<dbReference type="GO" id="GO:0006355">
    <property type="term" value="P:regulation of DNA-templated transcription"/>
    <property type="evidence" value="ECO:0007669"/>
    <property type="project" value="InterPro"/>
</dbReference>
<proteinExistence type="predicted"/>
<sequence>MPEKFLYKQHYDLTTARAVQRAIAAGAAPVDSRTLADLSGRRHSGQTVRAHLVSICALLLLFVAALAGCGAETSPPAEKPAAQSEEAAVSPAAESAPSGEPAPAEPAKAAPQKPAAQPEDLNESAVKTLPARVTGVVDGDTVHVRLESGKDEKVRFIGVDTPESTREVEPYGKETAAHTKKRLEGKTVYLELDASERDKYGRLLAYVWLSPPEDGGEAEVRAKMFNAKLLLAGFAQVMTVPPNVKYADLFVQFQREARENGRGLWGAAPQEPEAKGAFVGSVRSNKYHYPDCRWAGRISPANEIWFNSAADARAQGYEPCGVCRPPG</sequence>
<dbReference type="GO" id="GO:0016787">
    <property type="term" value="F:hydrolase activity"/>
    <property type="evidence" value="ECO:0007669"/>
    <property type="project" value="UniProtKB-KW"/>
</dbReference>
<keyword evidence="8" id="KW-1185">Reference proteome</keyword>
<dbReference type="GO" id="GO:0006281">
    <property type="term" value="P:DNA repair"/>
    <property type="evidence" value="ECO:0007669"/>
    <property type="project" value="InterPro"/>
</dbReference>
<dbReference type="PANTHER" id="PTHR12302">
    <property type="entry name" value="EBNA2 BINDING PROTEIN P100"/>
    <property type="match status" value="1"/>
</dbReference>
<keyword evidence="2" id="KW-0255">Endonuclease</keyword>
<protein>
    <submittedName>
        <fullName evidence="7">Nuclease (SNase domain protein)</fullName>
    </submittedName>
</protein>
<dbReference type="InterPro" id="IPR035437">
    <property type="entry name" value="SNase_OB-fold_sf"/>
</dbReference>
<dbReference type="HOGENOM" id="CLU_046484_5_0_9"/>
<dbReference type="KEGG" id="dau:Daud_0794"/>
<evidence type="ECO:0000256" key="2">
    <source>
        <dbReference type="ARBA" id="ARBA00022759"/>
    </source>
</evidence>